<evidence type="ECO:0000259" key="8">
    <source>
        <dbReference type="PROSITE" id="PS51444"/>
    </source>
</evidence>
<dbReference type="GO" id="GO:0030041">
    <property type="term" value="P:actin filament polymerization"/>
    <property type="evidence" value="ECO:0007669"/>
    <property type="project" value="TreeGrafter"/>
</dbReference>
<dbReference type="VEuPathDB" id="VectorBase:LDEU002969"/>
<dbReference type="InterPro" id="IPR014767">
    <property type="entry name" value="DAD_dom"/>
</dbReference>
<feature type="domain" description="FH2" evidence="8">
    <location>
        <begin position="588"/>
        <end position="986"/>
    </location>
</feature>
<dbReference type="SMART" id="SM00498">
    <property type="entry name" value="FH2"/>
    <property type="match status" value="1"/>
</dbReference>
<dbReference type="PANTHER" id="PTHR45691">
    <property type="entry name" value="PROTEIN DIAPHANOUS"/>
    <property type="match status" value="1"/>
</dbReference>
<dbReference type="PROSITE" id="PS51232">
    <property type="entry name" value="GBD_FH3"/>
    <property type="match status" value="1"/>
</dbReference>
<accession>A0A443SNG3</accession>
<feature type="domain" description="GBD/FH3" evidence="7">
    <location>
        <begin position="20"/>
        <end position="394"/>
    </location>
</feature>
<dbReference type="InterPro" id="IPR010465">
    <property type="entry name" value="Drf_DAD"/>
</dbReference>
<dbReference type="InterPro" id="IPR016024">
    <property type="entry name" value="ARM-type_fold"/>
</dbReference>
<evidence type="ECO:0000256" key="2">
    <source>
        <dbReference type="ARBA" id="ARBA00008214"/>
    </source>
</evidence>
<dbReference type="GO" id="GO:0005737">
    <property type="term" value="C:cytoplasm"/>
    <property type="evidence" value="ECO:0007669"/>
    <property type="project" value="UniProtKB-SubCell"/>
</dbReference>
<name>A0A443SNG3_9ACAR</name>
<dbReference type="Pfam" id="PF06371">
    <property type="entry name" value="Drf_GBD"/>
    <property type="match status" value="1"/>
</dbReference>
<sequence length="1041" mass="117563">MAYFTGKKSGYVSSQSLPRLDSLTEQEVNMKFEEMLNDMNLSDEKKLPLRSRPMMIKKEMLEMHWKTEHFSQKRSRFVQPQDYVDYLQNYNELSYSKLCTCVESLRIALTNNPVSWVQDYGNKDGLKCLLSILNKCYESNQSSNQHRIKLQHECIKCLKAFMNNTAGLKQVFDNSDSFTTLAKSIDIKYPHIMMDAVKIMAAVCLVPPIGYEKALEAITRCAELDNFSSERFASIIDGLRINNNDPLRAACMQLTNALLSSIEDLDFRLHLRNELMRTGLCDALELHHLNDGENGRSPISTDLAIQLKVFNDSKDEDYEELQSRFENIRFDLEDINDCFNLIKNSTKNTTSELLFLSILQHLLLIREDPFAKPAYYRLIEECISQIVLHKNGCDPDFRHGRKIQIDIDYALDQLTTDERNNYEMNQKLEESITAKEECEAKMQQQQCKIEDYEKQINDLKNKLSQAPSAGTVSVPSSGVPPPPPLPGSGASIPPPPPMPGMTGGPRIPPPPPMPGMGAGPPPPPPLPGMGAGPPPPPPMPGMGGGPPPPPPPPGMGGGPPPPPFPGGPPPPAFSFGPPKPAMPCGMKPKKEYKLDAPIKRPNWRKITPTKISKEAFWVGVDEDSLASDDIFDGINAKFTTAPKATKQLSAEVDAGKQLNVKKKKELKVLDGKTAQNLMILFGSIKMTATELANHIITLDEDNLKDDILQQIIYNLPQAQLAKLEEFRKDFNELHEAEQFALTLGSIKRLEARLKSTSFKLKFKELVQDIEPDVLAATTACTEIKKSKKFATVLKLILLVGNYMNSGSRNGQALGFEISFLPKLCETKAMDNKTTLLHYLTEIIEKKHPECLNFPDDLRHADKASKVSTEQIQKNLQAMKKSLQQLEVDLKNFKPHNSKDKFGEKMTSFHKEAKKTYESMQEMFTNMEGLFNGLGAFYVFDPKKYPLDEFFNDIKKFKDQFIESYKETQKLREEEEKKRRAKELKEKAEREKKERQANKIQLLDIGKDQEGVMDSLLEALQTGSAFAQRNRKRQQQRNPQQG</sequence>
<evidence type="ECO:0000256" key="4">
    <source>
        <dbReference type="ARBA" id="ARBA00023054"/>
    </source>
</evidence>
<dbReference type="SUPFAM" id="SSF101447">
    <property type="entry name" value="Formin homology 2 domain (FH2 domain)"/>
    <property type="match status" value="1"/>
</dbReference>
<dbReference type="InterPro" id="IPR010473">
    <property type="entry name" value="GTPase-bd"/>
</dbReference>
<dbReference type="InterPro" id="IPR015425">
    <property type="entry name" value="FH2_Formin"/>
</dbReference>
<protein>
    <submittedName>
        <fullName evidence="9">Protein diaphanous-like protein</fullName>
    </submittedName>
</protein>
<evidence type="ECO:0000256" key="1">
    <source>
        <dbReference type="ARBA" id="ARBA00004496"/>
    </source>
</evidence>
<dbReference type="SMART" id="SM01140">
    <property type="entry name" value="Drf_GBD"/>
    <property type="match status" value="1"/>
</dbReference>
<comment type="subcellular location">
    <subcellularLocation>
        <location evidence="1">Cytoplasm</location>
    </subcellularLocation>
</comment>
<dbReference type="Pfam" id="PF06346">
    <property type="entry name" value="Drf_FH1"/>
    <property type="match status" value="1"/>
</dbReference>
<dbReference type="Gene3D" id="1.20.58.630">
    <property type="match status" value="1"/>
</dbReference>
<evidence type="ECO:0000256" key="3">
    <source>
        <dbReference type="ARBA" id="ARBA00022490"/>
    </source>
</evidence>
<evidence type="ECO:0000313" key="10">
    <source>
        <dbReference type="Proteomes" id="UP000288716"/>
    </source>
</evidence>
<dbReference type="GO" id="GO:0003779">
    <property type="term" value="F:actin binding"/>
    <property type="evidence" value="ECO:0007669"/>
    <property type="project" value="InterPro"/>
</dbReference>
<feature type="domain" description="DAD" evidence="6">
    <location>
        <begin position="1005"/>
        <end position="1037"/>
    </location>
</feature>
<dbReference type="Gene3D" id="1.25.10.10">
    <property type="entry name" value="Leucine-rich Repeat Variant"/>
    <property type="match status" value="1"/>
</dbReference>
<dbReference type="InterPro" id="IPR011989">
    <property type="entry name" value="ARM-like"/>
</dbReference>
<dbReference type="Proteomes" id="UP000288716">
    <property type="component" value="Unassembled WGS sequence"/>
</dbReference>
<evidence type="ECO:0000313" key="9">
    <source>
        <dbReference type="EMBL" id="RWS29071.1"/>
    </source>
</evidence>
<feature type="region of interest" description="Disordered" evidence="5">
    <location>
        <begin position="1022"/>
        <end position="1041"/>
    </location>
</feature>
<feature type="compositionally biased region" description="Low complexity" evidence="5">
    <location>
        <begin position="466"/>
        <end position="477"/>
    </location>
</feature>
<evidence type="ECO:0000259" key="7">
    <source>
        <dbReference type="PROSITE" id="PS51232"/>
    </source>
</evidence>
<comment type="similarity">
    <text evidence="2">Belongs to the formin homology family. Diaphanous subfamily.</text>
</comment>
<dbReference type="Pfam" id="PF06367">
    <property type="entry name" value="Drf_FH3"/>
    <property type="match status" value="1"/>
</dbReference>
<dbReference type="InterPro" id="IPR042201">
    <property type="entry name" value="FH2_Formin_sf"/>
</dbReference>
<evidence type="ECO:0000256" key="5">
    <source>
        <dbReference type="SAM" id="MobiDB-lite"/>
    </source>
</evidence>
<organism evidence="9 10">
    <name type="scientific">Leptotrombidium deliense</name>
    <dbReference type="NCBI Taxonomy" id="299467"/>
    <lineage>
        <taxon>Eukaryota</taxon>
        <taxon>Metazoa</taxon>
        <taxon>Ecdysozoa</taxon>
        <taxon>Arthropoda</taxon>
        <taxon>Chelicerata</taxon>
        <taxon>Arachnida</taxon>
        <taxon>Acari</taxon>
        <taxon>Acariformes</taxon>
        <taxon>Trombidiformes</taxon>
        <taxon>Prostigmata</taxon>
        <taxon>Anystina</taxon>
        <taxon>Parasitengona</taxon>
        <taxon>Trombiculoidea</taxon>
        <taxon>Trombiculidae</taxon>
        <taxon>Leptotrombidium</taxon>
    </lineage>
</organism>
<dbReference type="SMART" id="SM01139">
    <property type="entry name" value="Drf_FH3"/>
    <property type="match status" value="1"/>
</dbReference>
<feature type="region of interest" description="Disordered" evidence="5">
    <location>
        <begin position="982"/>
        <end position="1003"/>
    </location>
</feature>
<dbReference type="Gene3D" id="1.10.20.40">
    <property type="entry name" value="Formin, diaphanous GTPase-binding domain"/>
    <property type="match status" value="1"/>
</dbReference>
<dbReference type="InterPro" id="IPR014768">
    <property type="entry name" value="GBD/FH3_dom"/>
</dbReference>
<dbReference type="EMBL" id="NCKV01001083">
    <property type="protein sequence ID" value="RWS29071.1"/>
    <property type="molecule type" value="Genomic_DNA"/>
</dbReference>
<feature type="compositionally biased region" description="Pro residues" evidence="5">
    <location>
        <begin position="478"/>
        <end position="499"/>
    </location>
</feature>
<reference evidence="9 10" key="1">
    <citation type="journal article" date="2018" name="Gigascience">
        <title>Genomes of trombidid mites reveal novel predicted allergens and laterally-transferred genes associated with secondary metabolism.</title>
        <authorList>
            <person name="Dong X."/>
            <person name="Chaisiri K."/>
            <person name="Xia D."/>
            <person name="Armstrong S.D."/>
            <person name="Fang Y."/>
            <person name="Donnelly M.J."/>
            <person name="Kadowaki T."/>
            <person name="McGarry J.W."/>
            <person name="Darby A.C."/>
            <person name="Makepeace B.L."/>
        </authorList>
    </citation>
    <scope>NUCLEOTIDE SEQUENCE [LARGE SCALE GENOMIC DNA]</scope>
    <source>
        <strain evidence="9">UoL-UT</strain>
    </source>
</reference>
<feature type="compositionally biased region" description="Pro residues" evidence="5">
    <location>
        <begin position="506"/>
        <end position="581"/>
    </location>
</feature>
<dbReference type="Pfam" id="PF02181">
    <property type="entry name" value="FH2"/>
    <property type="match status" value="1"/>
</dbReference>
<dbReference type="PROSITE" id="PS51444">
    <property type="entry name" value="FH2"/>
    <property type="match status" value="1"/>
</dbReference>
<dbReference type="Gene3D" id="6.10.30.30">
    <property type="match status" value="1"/>
</dbReference>
<dbReference type="OrthoDB" id="1104827at2759"/>
<keyword evidence="3" id="KW-0963">Cytoplasm</keyword>
<feature type="compositionally biased region" description="Basic and acidic residues" evidence="5">
    <location>
        <begin position="982"/>
        <end position="996"/>
    </location>
</feature>
<proteinExistence type="inferred from homology"/>
<dbReference type="InterPro" id="IPR010472">
    <property type="entry name" value="FH3_dom"/>
</dbReference>
<keyword evidence="4" id="KW-0175">Coiled coil</keyword>
<dbReference type="STRING" id="299467.A0A443SNG3"/>
<comment type="caution">
    <text evidence="9">The sequence shown here is derived from an EMBL/GenBank/DDBJ whole genome shotgun (WGS) entry which is preliminary data.</text>
</comment>
<gene>
    <name evidence="9" type="ORF">B4U80_08572</name>
</gene>
<dbReference type="PANTHER" id="PTHR45691:SF6">
    <property type="entry name" value="PROTEIN DIAPHANOUS"/>
    <property type="match status" value="1"/>
</dbReference>
<dbReference type="SUPFAM" id="SSF48371">
    <property type="entry name" value="ARM repeat"/>
    <property type="match status" value="1"/>
</dbReference>
<dbReference type="InterPro" id="IPR051412">
    <property type="entry name" value="Formin_Homology_Diaphanous_sf"/>
</dbReference>
<feature type="region of interest" description="Disordered" evidence="5">
    <location>
        <begin position="464"/>
        <end position="581"/>
    </location>
</feature>
<dbReference type="InterPro" id="IPR044933">
    <property type="entry name" value="DIA_GBD_sf"/>
</dbReference>
<dbReference type="PROSITE" id="PS51231">
    <property type="entry name" value="DAD"/>
    <property type="match status" value="1"/>
</dbReference>
<dbReference type="Gene3D" id="1.20.58.2220">
    <property type="entry name" value="Formin, FH2 domain"/>
    <property type="match status" value="1"/>
</dbReference>
<dbReference type="Gene3D" id="1.10.238.150">
    <property type="entry name" value="Formin, FH3 diaphanous domain"/>
    <property type="match status" value="1"/>
</dbReference>
<dbReference type="GO" id="GO:0031267">
    <property type="term" value="F:small GTPase binding"/>
    <property type="evidence" value="ECO:0007669"/>
    <property type="project" value="InterPro"/>
</dbReference>
<dbReference type="Pfam" id="PF06345">
    <property type="entry name" value="Drf_DAD"/>
    <property type="match status" value="1"/>
</dbReference>
<evidence type="ECO:0000259" key="6">
    <source>
        <dbReference type="PROSITE" id="PS51231"/>
    </source>
</evidence>
<keyword evidence="10" id="KW-1185">Reference proteome</keyword>
<dbReference type="AlphaFoldDB" id="A0A443SNG3"/>
<dbReference type="GO" id="GO:0005884">
    <property type="term" value="C:actin filament"/>
    <property type="evidence" value="ECO:0007669"/>
    <property type="project" value="TreeGrafter"/>
</dbReference>